<feature type="binding site" evidence="8">
    <location>
        <position position="41"/>
    </location>
    <ligand>
        <name>Zn(2+)</name>
        <dbReference type="ChEBI" id="CHEBI:29105"/>
    </ligand>
</feature>
<dbReference type="InterPro" id="IPR001765">
    <property type="entry name" value="Carbonic_anhydrase"/>
</dbReference>
<comment type="function">
    <text evidence="6">Catalyzes the reversible hydration of carbon dioxide to form bicarbonate.</text>
</comment>
<accession>A0A9W6NUD3</accession>
<dbReference type="GO" id="GO:0008270">
    <property type="term" value="F:zinc ion binding"/>
    <property type="evidence" value="ECO:0007669"/>
    <property type="project" value="InterPro"/>
</dbReference>
<gene>
    <name evidence="9" type="ORF">GCM10017577_04510</name>
</gene>
<dbReference type="InterPro" id="IPR015892">
    <property type="entry name" value="Carbonic_anhydrase_CS"/>
</dbReference>
<dbReference type="Proteomes" id="UP001143463">
    <property type="component" value="Unassembled WGS sequence"/>
</dbReference>
<dbReference type="PANTHER" id="PTHR11002:SF76">
    <property type="entry name" value="CARBONIC ANHYDRASE"/>
    <property type="match status" value="1"/>
</dbReference>
<dbReference type="EMBL" id="BSFQ01000001">
    <property type="protein sequence ID" value="GLL09311.1"/>
    <property type="molecule type" value="Genomic_DNA"/>
</dbReference>
<dbReference type="GO" id="GO:0015976">
    <property type="term" value="P:carbon utilization"/>
    <property type="evidence" value="ECO:0007669"/>
    <property type="project" value="InterPro"/>
</dbReference>
<evidence type="ECO:0000313" key="10">
    <source>
        <dbReference type="Proteomes" id="UP001143463"/>
    </source>
</evidence>
<dbReference type="AlphaFoldDB" id="A0A9W6NUD3"/>
<comment type="catalytic activity">
    <reaction evidence="7">
        <text>hydrogencarbonate + H(+) = CO2 + H2O</text>
        <dbReference type="Rhea" id="RHEA:10748"/>
        <dbReference type="ChEBI" id="CHEBI:15377"/>
        <dbReference type="ChEBI" id="CHEBI:15378"/>
        <dbReference type="ChEBI" id="CHEBI:16526"/>
        <dbReference type="ChEBI" id="CHEBI:17544"/>
        <dbReference type="EC" id="4.2.1.1"/>
    </reaction>
</comment>
<feature type="binding site" evidence="8">
    <location>
        <position position="102"/>
    </location>
    <ligand>
        <name>Zn(2+)</name>
        <dbReference type="ChEBI" id="CHEBI:29105"/>
    </ligand>
</feature>
<dbReference type="PROSITE" id="PS00704">
    <property type="entry name" value="PROK_CO2_ANHYDRASE_1"/>
    <property type="match status" value="1"/>
</dbReference>
<reference evidence="9" key="2">
    <citation type="submission" date="2023-01" db="EMBL/GenBank/DDBJ databases">
        <authorList>
            <person name="Sun Q."/>
            <person name="Evtushenko L."/>
        </authorList>
    </citation>
    <scope>NUCLEOTIDE SEQUENCE</scope>
    <source>
        <strain evidence="9">VKM Ac-1069</strain>
    </source>
</reference>
<evidence type="ECO:0000313" key="9">
    <source>
        <dbReference type="EMBL" id="GLL09311.1"/>
    </source>
</evidence>
<keyword evidence="3 8" id="KW-0479">Metal-binding</keyword>
<dbReference type="GO" id="GO:0004089">
    <property type="term" value="F:carbonate dehydratase activity"/>
    <property type="evidence" value="ECO:0007669"/>
    <property type="project" value="UniProtKB-EC"/>
</dbReference>
<keyword evidence="10" id="KW-1185">Reference proteome</keyword>
<evidence type="ECO:0000256" key="4">
    <source>
        <dbReference type="ARBA" id="ARBA00022833"/>
    </source>
</evidence>
<sequence>MSTRFDDLRSAVRRRSRLLAMPVDAAARSVRPVALFITCSDSRIVPGAITATTPGELCELRSIGCRIPTFDATCPSAEAATVEYAIRHLGVRHVIVCGHSDCDALAGKVLPELPATADWLAGQVADGVPEDALAATIDRAPLPLQSDYGPDGVRFVGPRTTVRGAGRHRAGYGHVLHQLGALRTHPAIADGLATGRVELHGWYYDLTEGSVTTYDAGVGAFVPL</sequence>
<dbReference type="Pfam" id="PF00484">
    <property type="entry name" value="Pro_CA"/>
    <property type="match status" value="1"/>
</dbReference>
<name>A0A9W6NUD3_9PSEU</name>
<dbReference type="EC" id="4.2.1.1" evidence="2"/>
<dbReference type="InterPro" id="IPR036874">
    <property type="entry name" value="Carbonic_anhydrase_sf"/>
</dbReference>
<feature type="binding site" evidence="8">
    <location>
        <position position="99"/>
    </location>
    <ligand>
        <name>Zn(2+)</name>
        <dbReference type="ChEBI" id="CHEBI:29105"/>
    </ligand>
</feature>
<protein>
    <recommendedName>
        <fullName evidence="2">carbonic anhydrase</fullName>
        <ecNumber evidence="2">4.2.1.1</ecNumber>
    </recommendedName>
</protein>
<keyword evidence="4 8" id="KW-0862">Zinc</keyword>
<organism evidence="9 10">
    <name type="scientific">Pseudonocardia halophobica</name>
    <dbReference type="NCBI Taxonomy" id="29401"/>
    <lineage>
        <taxon>Bacteria</taxon>
        <taxon>Bacillati</taxon>
        <taxon>Actinomycetota</taxon>
        <taxon>Actinomycetes</taxon>
        <taxon>Pseudonocardiales</taxon>
        <taxon>Pseudonocardiaceae</taxon>
        <taxon>Pseudonocardia</taxon>
    </lineage>
</organism>
<evidence type="ECO:0000256" key="8">
    <source>
        <dbReference type="PIRSR" id="PIRSR601765-1"/>
    </source>
</evidence>
<comment type="caution">
    <text evidence="9">The sequence shown here is derived from an EMBL/GenBank/DDBJ whole genome shotgun (WGS) entry which is preliminary data.</text>
</comment>
<dbReference type="RefSeq" id="WP_063739682.1">
    <property type="nucleotide sequence ID" value="NZ_BAAAUZ010000015.1"/>
</dbReference>
<dbReference type="SUPFAM" id="SSF53056">
    <property type="entry name" value="beta-carbonic anhydrase, cab"/>
    <property type="match status" value="1"/>
</dbReference>
<evidence type="ECO:0000256" key="6">
    <source>
        <dbReference type="ARBA" id="ARBA00024993"/>
    </source>
</evidence>
<dbReference type="SMART" id="SM00947">
    <property type="entry name" value="Pro_CA"/>
    <property type="match status" value="1"/>
</dbReference>
<reference evidence="9" key="1">
    <citation type="journal article" date="2014" name="Int. J. Syst. Evol. Microbiol.">
        <title>Complete genome sequence of Corynebacterium casei LMG S-19264T (=DSM 44701T), isolated from a smear-ripened cheese.</title>
        <authorList>
            <consortium name="US DOE Joint Genome Institute (JGI-PGF)"/>
            <person name="Walter F."/>
            <person name="Albersmeier A."/>
            <person name="Kalinowski J."/>
            <person name="Ruckert C."/>
        </authorList>
    </citation>
    <scope>NUCLEOTIDE SEQUENCE</scope>
    <source>
        <strain evidence="9">VKM Ac-1069</strain>
    </source>
</reference>
<evidence type="ECO:0000256" key="1">
    <source>
        <dbReference type="ARBA" id="ARBA00006217"/>
    </source>
</evidence>
<feature type="binding site" evidence="8">
    <location>
        <position position="39"/>
    </location>
    <ligand>
        <name>Zn(2+)</name>
        <dbReference type="ChEBI" id="CHEBI:29105"/>
    </ligand>
</feature>
<keyword evidence="5" id="KW-0456">Lyase</keyword>
<evidence type="ECO:0000256" key="2">
    <source>
        <dbReference type="ARBA" id="ARBA00012925"/>
    </source>
</evidence>
<comment type="similarity">
    <text evidence="1">Belongs to the beta-class carbonic anhydrase family.</text>
</comment>
<evidence type="ECO:0000256" key="3">
    <source>
        <dbReference type="ARBA" id="ARBA00022723"/>
    </source>
</evidence>
<evidence type="ECO:0000256" key="7">
    <source>
        <dbReference type="ARBA" id="ARBA00048348"/>
    </source>
</evidence>
<comment type="cofactor">
    <cofactor evidence="8">
        <name>Zn(2+)</name>
        <dbReference type="ChEBI" id="CHEBI:29105"/>
    </cofactor>
    <text evidence="8">Binds 1 zinc ion per subunit.</text>
</comment>
<proteinExistence type="inferred from homology"/>
<dbReference type="PANTHER" id="PTHR11002">
    <property type="entry name" value="CARBONIC ANHYDRASE"/>
    <property type="match status" value="1"/>
</dbReference>
<dbReference type="Gene3D" id="3.40.1050.10">
    <property type="entry name" value="Carbonic anhydrase"/>
    <property type="match status" value="1"/>
</dbReference>
<evidence type="ECO:0000256" key="5">
    <source>
        <dbReference type="ARBA" id="ARBA00023239"/>
    </source>
</evidence>